<accession>A0ABY0V4S3</accession>
<dbReference type="Pfam" id="PF02687">
    <property type="entry name" value="FtsX"/>
    <property type="match status" value="1"/>
</dbReference>
<dbReference type="RefSeq" id="WP_092648073.1">
    <property type="nucleotide sequence ID" value="NZ_LT629792.1"/>
</dbReference>
<feature type="transmembrane region" description="Helical" evidence="6">
    <location>
        <begin position="339"/>
        <end position="359"/>
    </location>
</feature>
<dbReference type="EMBL" id="LT629792">
    <property type="protein sequence ID" value="SDT85590.1"/>
    <property type="molecule type" value="Genomic_DNA"/>
</dbReference>
<feature type="transmembrane region" description="Helical" evidence="6">
    <location>
        <begin position="247"/>
        <end position="274"/>
    </location>
</feature>
<keyword evidence="4 6" id="KW-1133">Transmembrane helix</keyword>
<reference evidence="8 9" key="1">
    <citation type="submission" date="2016-10" db="EMBL/GenBank/DDBJ databases">
        <authorList>
            <person name="Varghese N."/>
            <person name="Submissions S."/>
        </authorList>
    </citation>
    <scope>NUCLEOTIDE SEQUENCE [LARGE SCALE GENOMIC DNA]</scope>
    <source>
        <strain evidence="8 9">DSM 9169</strain>
    </source>
</reference>
<evidence type="ECO:0000256" key="1">
    <source>
        <dbReference type="ARBA" id="ARBA00004651"/>
    </source>
</evidence>
<feature type="transmembrane region" description="Helical" evidence="6">
    <location>
        <begin position="76"/>
        <end position="103"/>
    </location>
</feature>
<proteinExistence type="predicted"/>
<evidence type="ECO:0000256" key="2">
    <source>
        <dbReference type="ARBA" id="ARBA00022475"/>
    </source>
</evidence>
<comment type="subcellular location">
    <subcellularLocation>
        <location evidence="1">Cell membrane</location>
        <topology evidence="1">Multi-pass membrane protein</topology>
    </subcellularLocation>
</comment>
<feature type="transmembrane region" description="Helical" evidence="6">
    <location>
        <begin position="216"/>
        <end position="235"/>
    </location>
</feature>
<evidence type="ECO:0000256" key="6">
    <source>
        <dbReference type="SAM" id="Phobius"/>
    </source>
</evidence>
<feature type="transmembrane region" description="Helical" evidence="6">
    <location>
        <begin position="23"/>
        <end position="50"/>
    </location>
</feature>
<feature type="transmembrane region" description="Helical" evidence="6">
    <location>
        <begin position="428"/>
        <end position="449"/>
    </location>
</feature>
<feature type="transmembrane region" description="Helical" evidence="6">
    <location>
        <begin position="124"/>
        <end position="149"/>
    </location>
</feature>
<evidence type="ECO:0000313" key="8">
    <source>
        <dbReference type="EMBL" id="SDT85590.1"/>
    </source>
</evidence>
<organism evidence="8 9">
    <name type="scientific">Schaalia radingae</name>
    <dbReference type="NCBI Taxonomy" id="131110"/>
    <lineage>
        <taxon>Bacteria</taxon>
        <taxon>Bacillati</taxon>
        <taxon>Actinomycetota</taxon>
        <taxon>Actinomycetes</taxon>
        <taxon>Actinomycetales</taxon>
        <taxon>Actinomycetaceae</taxon>
        <taxon>Schaalia</taxon>
    </lineage>
</organism>
<evidence type="ECO:0000259" key="7">
    <source>
        <dbReference type="Pfam" id="PF02687"/>
    </source>
</evidence>
<keyword evidence="3 6" id="KW-0812">Transmembrane</keyword>
<dbReference type="Proteomes" id="UP000198976">
    <property type="component" value="Chromosome I"/>
</dbReference>
<gene>
    <name evidence="8" type="ORF">SAMN04489714_0108</name>
</gene>
<evidence type="ECO:0000256" key="4">
    <source>
        <dbReference type="ARBA" id="ARBA00022989"/>
    </source>
</evidence>
<feature type="transmembrane region" description="Helical" evidence="6">
    <location>
        <begin position="295"/>
        <end position="319"/>
    </location>
</feature>
<sequence length="465" mass="49644">MKTLHLAPMLTVGRLRSRAGDAWLDVLAVASFALSTAMTLTVAGGVWMFYTWANDPSERLLKAFARLDLHPSATEAYLVFALFAVVLLAFPVFSLGSSAARLGAQGRSERLASLRLVGATSGQVILIALVETVIQWVIGAAIGVILYVVTLPLWSYAHFLTVAIDPAEMLVPAWMLAIVLAVLLTIAVISTLVGLQKVRISPLGVAKRHTPKALRMWRLFVLAGAIVLFCTFAIFPTADFNNQGMLVVIALLSVTIIAIAIAAPFIIQLLAAPFTLSHFPSVVLAARRIMDDPRAVWRAVGALSILCFIGGFTSVMDFATVSTTKQEISPEVILFTHDVPLGVTITLGIGFAVSALSTLMNQASGVFDRLTQTQALDRMGFPRHLFTLVRLFQSFAPLVVTSILFAALGRGLSLASTGGRSAATDDTLVRLLMIGGIGLGMSLVALLICTPLERHVLAALGRAND</sequence>
<evidence type="ECO:0000256" key="3">
    <source>
        <dbReference type="ARBA" id="ARBA00022692"/>
    </source>
</evidence>
<name>A0ABY0V4S3_9ACTO</name>
<feature type="transmembrane region" description="Helical" evidence="6">
    <location>
        <begin position="169"/>
        <end position="195"/>
    </location>
</feature>
<keyword evidence="2" id="KW-1003">Cell membrane</keyword>
<feature type="transmembrane region" description="Helical" evidence="6">
    <location>
        <begin position="388"/>
        <end position="408"/>
    </location>
</feature>
<keyword evidence="9" id="KW-1185">Reference proteome</keyword>
<evidence type="ECO:0000256" key="5">
    <source>
        <dbReference type="ARBA" id="ARBA00023136"/>
    </source>
</evidence>
<feature type="domain" description="ABC3 transporter permease C-terminal" evidence="7">
    <location>
        <begin position="83"/>
        <end position="199"/>
    </location>
</feature>
<protein>
    <recommendedName>
        <fullName evidence="7">ABC3 transporter permease C-terminal domain-containing protein</fullName>
    </recommendedName>
</protein>
<dbReference type="InterPro" id="IPR003838">
    <property type="entry name" value="ABC3_permease_C"/>
</dbReference>
<evidence type="ECO:0000313" key="9">
    <source>
        <dbReference type="Proteomes" id="UP000198976"/>
    </source>
</evidence>
<keyword evidence="5 6" id="KW-0472">Membrane</keyword>